<name>A0ABT0HFA5_9BACT</name>
<reference evidence="1 2" key="1">
    <citation type="submission" date="2022-04" db="EMBL/GenBank/DDBJ databases">
        <title>Spirosoma sp. strain RP8 genome sequencing and assembly.</title>
        <authorList>
            <person name="Jung Y."/>
        </authorList>
    </citation>
    <scope>NUCLEOTIDE SEQUENCE [LARGE SCALE GENOMIC DNA]</scope>
    <source>
        <strain evidence="1 2">RP8</strain>
    </source>
</reference>
<accession>A0ABT0HFA5</accession>
<dbReference type="Proteomes" id="UP001202180">
    <property type="component" value="Unassembled WGS sequence"/>
</dbReference>
<sequence length="206" mass="23419">MTLPSSVVTPELIASALTYDQYITLSTELLTQGRTTSEAPSYNTPEILGYAKLNLHRMSRLDKLASLNATLKTALESVSEPWIWLVLTESWCGDAAQSIPVLHQMAEQSPNVSIRFLLRDKNPELMNAYLTNGGKSIPKLVCVRASDLTELGSWGPRPAALQTLFLEWRDKMPFPELAERLQRWYNEDRTQSIQHEFLELITVWNR</sequence>
<evidence type="ECO:0000313" key="2">
    <source>
        <dbReference type="Proteomes" id="UP001202180"/>
    </source>
</evidence>
<gene>
    <name evidence="1" type="ORF">M0L20_00445</name>
</gene>
<protein>
    <submittedName>
        <fullName evidence="1">Thioredoxin family protein</fullName>
    </submittedName>
</protein>
<dbReference type="SUPFAM" id="SSF52833">
    <property type="entry name" value="Thioredoxin-like"/>
    <property type="match status" value="1"/>
</dbReference>
<dbReference type="InterPro" id="IPR036249">
    <property type="entry name" value="Thioredoxin-like_sf"/>
</dbReference>
<proteinExistence type="predicted"/>
<dbReference type="EMBL" id="JALPRF010000001">
    <property type="protein sequence ID" value="MCK8490295.1"/>
    <property type="molecule type" value="Genomic_DNA"/>
</dbReference>
<dbReference type="Gene3D" id="3.40.30.10">
    <property type="entry name" value="Glutaredoxin"/>
    <property type="match status" value="1"/>
</dbReference>
<dbReference type="RefSeq" id="WP_248475169.1">
    <property type="nucleotide sequence ID" value="NZ_JALPRF010000001.1"/>
</dbReference>
<keyword evidence="2" id="KW-1185">Reference proteome</keyword>
<dbReference type="Pfam" id="PF14595">
    <property type="entry name" value="Thioredoxin_9"/>
    <property type="match status" value="1"/>
</dbReference>
<comment type="caution">
    <text evidence="1">The sequence shown here is derived from an EMBL/GenBank/DDBJ whole genome shotgun (WGS) entry which is preliminary data.</text>
</comment>
<evidence type="ECO:0000313" key="1">
    <source>
        <dbReference type="EMBL" id="MCK8490295.1"/>
    </source>
</evidence>
<organism evidence="1 2">
    <name type="scientific">Spirosoma liriopis</name>
    <dbReference type="NCBI Taxonomy" id="2937440"/>
    <lineage>
        <taxon>Bacteria</taxon>
        <taxon>Pseudomonadati</taxon>
        <taxon>Bacteroidota</taxon>
        <taxon>Cytophagia</taxon>
        <taxon>Cytophagales</taxon>
        <taxon>Cytophagaceae</taxon>
        <taxon>Spirosoma</taxon>
    </lineage>
</organism>